<comment type="caution">
    <text evidence="2">The sequence shown here is derived from an EMBL/GenBank/DDBJ whole genome shotgun (WGS) entry which is preliminary data.</text>
</comment>
<dbReference type="InterPro" id="IPR003676">
    <property type="entry name" value="SAUR_fam"/>
</dbReference>
<protein>
    <recommendedName>
        <fullName evidence="4">Small auxin up regulated protein</fullName>
    </recommendedName>
</protein>
<evidence type="ECO:0000256" key="1">
    <source>
        <dbReference type="ARBA" id="ARBA00006974"/>
    </source>
</evidence>
<comment type="similarity">
    <text evidence="1">Belongs to the ARG7 family.</text>
</comment>
<name>A0AAV6XXB5_9LAMI</name>
<dbReference type="GO" id="GO:0009733">
    <property type="term" value="P:response to auxin"/>
    <property type="evidence" value="ECO:0007669"/>
    <property type="project" value="InterPro"/>
</dbReference>
<dbReference type="PANTHER" id="PTHR31374">
    <property type="entry name" value="AUXIN-INDUCED PROTEIN-LIKE-RELATED"/>
    <property type="match status" value="1"/>
</dbReference>
<evidence type="ECO:0000313" key="2">
    <source>
        <dbReference type="EMBL" id="KAG8383890.1"/>
    </source>
</evidence>
<dbReference type="Pfam" id="PF02519">
    <property type="entry name" value="Auxin_inducible"/>
    <property type="match status" value="1"/>
</dbReference>
<gene>
    <name evidence="2" type="ORF">BUALT_Bualt04G0061200</name>
</gene>
<dbReference type="Proteomes" id="UP000826271">
    <property type="component" value="Unassembled WGS sequence"/>
</dbReference>
<dbReference type="EMBL" id="WHWC01000004">
    <property type="protein sequence ID" value="KAG8383890.1"/>
    <property type="molecule type" value="Genomic_DNA"/>
</dbReference>
<evidence type="ECO:0000313" key="3">
    <source>
        <dbReference type="Proteomes" id="UP000826271"/>
    </source>
</evidence>
<accession>A0AAV6XXB5</accession>
<dbReference type="AlphaFoldDB" id="A0AAV6XXB5"/>
<reference evidence="2" key="1">
    <citation type="submission" date="2019-10" db="EMBL/GenBank/DDBJ databases">
        <authorList>
            <person name="Zhang R."/>
            <person name="Pan Y."/>
            <person name="Wang J."/>
            <person name="Ma R."/>
            <person name="Yu S."/>
        </authorList>
    </citation>
    <scope>NUCLEOTIDE SEQUENCE</scope>
    <source>
        <strain evidence="2">LA-IB0</strain>
        <tissue evidence="2">Leaf</tissue>
    </source>
</reference>
<organism evidence="2 3">
    <name type="scientific">Buddleja alternifolia</name>
    <dbReference type="NCBI Taxonomy" id="168488"/>
    <lineage>
        <taxon>Eukaryota</taxon>
        <taxon>Viridiplantae</taxon>
        <taxon>Streptophyta</taxon>
        <taxon>Embryophyta</taxon>
        <taxon>Tracheophyta</taxon>
        <taxon>Spermatophyta</taxon>
        <taxon>Magnoliopsida</taxon>
        <taxon>eudicotyledons</taxon>
        <taxon>Gunneridae</taxon>
        <taxon>Pentapetalae</taxon>
        <taxon>asterids</taxon>
        <taxon>lamiids</taxon>
        <taxon>Lamiales</taxon>
        <taxon>Scrophulariaceae</taxon>
        <taxon>Buddlejeae</taxon>
        <taxon>Buddleja</taxon>
    </lineage>
</organism>
<dbReference type="PANTHER" id="PTHR31374:SF32">
    <property type="entry name" value="SAUR FAMILY PROTEIN"/>
    <property type="match status" value="1"/>
</dbReference>
<evidence type="ECO:0008006" key="4">
    <source>
        <dbReference type="Google" id="ProtNLM"/>
    </source>
</evidence>
<sequence length="111" mass="12327">MGVKASKLSKVVSFGSMKRLRSSSSLMAPRRGYIPVAVGVDEVGTKRFMVHTTALCNAEFMELLCRSAEEYGFSNDGILRIPYDAQAFEEWMMTTRSAANQKIIRVQPTTA</sequence>
<keyword evidence="3" id="KW-1185">Reference proteome</keyword>
<proteinExistence type="inferred from homology"/>